<evidence type="ECO:0000313" key="2">
    <source>
        <dbReference type="EMBL" id="NIH77546.1"/>
    </source>
</evidence>
<keyword evidence="3" id="KW-1185">Reference proteome</keyword>
<evidence type="ECO:0000313" key="3">
    <source>
        <dbReference type="Proteomes" id="UP000754495"/>
    </source>
</evidence>
<keyword evidence="1" id="KW-0732">Signal</keyword>
<dbReference type="EMBL" id="JAANOU010000001">
    <property type="protein sequence ID" value="NIH77546.1"/>
    <property type="molecule type" value="Genomic_DNA"/>
</dbReference>
<protein>
    <recommendedName>
        <fullName evidence="4">DUF3558 domain-containing protein</fullName>
    </recommendedName>
</protein>
<evidence type="ECO:0000256" key="1">
    <source>
        <dbReference type="SAM" id="SignalP"/>
    </source>
</evidence>
<reference evidence="2 3" key="1">
    <citation type="submission" date="2020-03" db="EMBL/GenBank/DDBJ databases">
        <title>Sequencing the genomes of 1000 actinobacteria strains.</title>
        <authorList>
            <person name="Klenk H.-P."/>
        </authorList>
    </citation>
    <scope>NUCLEOTIDE SEQUENCE [LARGE SCALE GENOMIC DNA]</scope>
    <source>
        <strain evidence="2 3">DSM 45668</strain>
    </source>
</reference>
<gene>
    <name evidence="2" type="ORF">FHX46_000076</name>
</gene>
<sequence length="176" mass="18232">MIRSRFARIFTGIACVLGTVLAACTSTVSGSPSPAPVVPSSSSPDSSDVFAGLDACRLLDQLNAGQGFNPGENKSRRNQCTASKLDFATYSIALDATQGLREFAATNTGVREISVHARKAMEADISTGGCAVAVEVADRALALVLVTMARASEDAQGCPNARAFAEKLEPLLPPVS</sequence>
<comment type="caution">
    <text evidence="2">The sequence shown here is derived from an EMBL/GenBank/DDBJ whole genome shotgun (WGS) entry which is preliminary data.</text>
</comment>
<dbReference type="RefSeq" id="WP_313885976.1">
    <property type="nucleotide sequence ID" value="NZ_JAANOU010000001.1"/>
</dbReference>
<evidence type="ECO:0008006" key="4">
    <source>
        <dbReference type="Google" id="ProtNLM"/>
    </source>
</evidence>
<organism evidence="2 3">
    <name type="scientific">Amycolatopsis viridis</name>
    <dbReference type="NCBI Taxonomy" id="185678"/>
    <lineage>
        <taxon>Bacteria</taxon>
        <taxon>Bacillati</taxon>
        <taxon>Actinomycetota</taxon>
        <taxon>Actinomycetes</taxon>
        <taxon>Pseudonocardiales</taxon>
        <taxon>Pseudonocardiaceae</taxon>
        <taxon>Amycolatopsis</taxon>
    </lineage>
</organism>
<name>A0ABX0SKN8_9PSEU</name>
<accession>A0ABX0SKN8</accession>
<dbReference type="InterPro" id="IPR024520">
    <property type="entry name" value="DUF3558"/>
</dbReference>
<dbReference type="Pfam" id="PF12079">
    <property type="entry name" value="DUF3558"/>
    <property type="match status" value="1"/>
</dbReference>
<dbReference type="PROSITE" id="PS51257">
    <property type="entry name" value="PROKAR_LIPOPROTEIN"/>
    <property type="match status" value="1"/>
</dbReference>
<feature type="chain" id="PRO_5045774954" description="DUF3558 domain-containing protein" evidence="1">
    <location>
        <begin position="23"/>
        <end position="176"/>
    </location>
</feature>
<dbReference type="Proteomes" id="UP000754495">
    <property type="component" value="Unassembled WGS sequence"/>
</dbReference>
<proteinExistence type="predicted"/>
<feature type="signal peptide" evidence="1">
    <location>
        <begin position="1"/>
        <end position="22"/>
    </location>
</feature>